<sequence length="101" mass="12021">MEIAMTDEGVINWVHETLKVGSVIKRNVKGLNKAGKKYKTQWRWRCTFRDALYVCKLLWPYAIVKLHKIEQVIDHYEPRAQELGDNVVDLESERIIRRVWP</sequence>
<dbReference type="EMBL" id="UINC01028108">
    <property type="protein sequence ID" value="SVB08516.1"/>
    <property type="molecule type" value="Genomic_DNA"/>
</dbReference>
<organism evidence="1">
    <name type="scientific">marine metagenome</name>
    <dbReference type="NCBI Taxonomy" id="408172"/>
    <lineage>
        <taxon>unclassified sequences</taxon>
        <taxon>metagenomes</taxon>
        <taxon>ecological metagenomes</taxon>
    </lineage>
</organism>
<name>A0A382B3X9_9ZZZZ</name>
<gene>
    <name evidence="1" type="ORF">METZ01_LOCUS161370</name>
</gene>
<dbReference type="AlphaFoldDB" id="A0A382B3X9"/>
<evidence type="ECO:0000313" key="1">
    <source>
        <dbReference type="EMBL" id="SVB08516.1"/>
    </source>
</evidence>
<reference evidence="1" key="1">
    <citation type="submission" date="2018-05" db="EMBL/GenBank/DDBJ databases">
        <authorList>
            <person name="Lanie J.A."/>
            <person name="Ng W.-L."/>
            <person name="Kazmierczak K.M."/>
            <person name="Andrzejewski T.M."/>
            <person name="Davidsen T.M."/>
            <person name="Wayne K.J."/>
            <person name="Tettelin H."/>
            <person name="Glass J.I."/>
            <person name="Rusch D."/>
            <person name="Podicherti R."/>
            <person name="Tsui H.-C.T."/>
            <person name="Winkler M.E."/>
        </authorList>
    </citation>
    <scope>NUCLEOTIDE SEQUENCE</scope>
</reference>
<proteinExistence type="predicted"/>
<protein>
    <submittedName>
        <fullName evidence="1">Uncharacterized protein</fullName>
    </submittedName>
</protein>
<accession>A0A382B3X9</accession>